<dbReference type="OrthoDB" id="2107880at2759"/>
<name>A0A5M3MBR8_CONPW</name>
<dbReference type="Proteomes" id="UP000053558">
    <property type="component" value="Unassembled WGS sequence"/>
</dbReference>
<organism evidence="1 2">
    <name type="scientific">Coniophora puteana (strain RWD-64-598)</name>
    <name type="common">Brown rot fungus</name>
    <dbReference type="NCBI Taxonomy" id="741705"/>
    <lineage>
        <taxon>Eukaryota</taxon>
        <taxon>Fungi</taxon>
        <taxon>Dikarya</taxon>
        <taxon>Basidiomycota</taxon>
        <taxon>Agaricomycotina</taxon>
        <taxon>Agaricomycetes</taxon>
        <taxon>Agaricomycetidae</taxon>
        <taxon>Boletales</taxon>
        <taxon>Coniophorineae</taxon>
        <taxon>Coniophoraceae</taxon>
        <taxon>Coniophora</taxon>
    </lineage>
</organism>
<dbReference type="EMBL" id="JH711585">
    <property type="protein sequence ID" value="EIW76678.1"/>
    <property type="molecule type" value="Genomic_DNA"/>
</dbReference>
<dbReference type="Pfam" id="PF20180">
    <property type="entry name" value="UQCC2_CBP6"/>
    <property type="match status" value="1"/>
</dbReference>
<reference evidence="2" key="1">
    <citation type="journal article" date="2012" name="Science">
        <title>The Paleozoic origin of enzymatic lignin decomposition reconstructed from 31 fungal genomes.</title>
        <authorList>
            <person name="Floudas D."/>
            <person name="Binder M."/>
            <person name="Riley R."/>
            <person name="Barry K."/>
            <person name="Blanchette R.A."/>
            <person name="Henrissat B."/>
            <person name="Martinez A.T."/>
            <person name="Otillar R."/>
            <person name="Spatafora J.W."/>
            <person name="Yadav J.S."/>
            <person name="Aerts A."/>
            <person name="Benoit I."/>
            <person name="Boyd A."/>
            <person name="Carlson A."/>
            <person name="Copeland A."/>
            <person name="Coutinho P.M."/>
            <person name="de Vries R.P."/>
            <person name="Ferreira P."/>
            <person name="Findley K."/>
            <person name="Foster B."/>
            <person name="Gaskell J."/>
            <person name="Glotzer D."/>
            <person name="Gorecki P."/>
            <person name="Heitman J."/>
            <person name="Hesse C."/>
            <person name="Hori C."/>
            <person name="Igarashi K."/>
            <person name="Jurgens J.A."/>
            <person name="Kallen N."/>
            <person name="Kersten P."/>
            <person name="Kohler A."/>
            <person name="Kuees U."/>
            <person name="Kumar T.K.A."/>
            <person name="Kuo A."/>
            <person name="LaButti K."/>
            <person name="Larrondo L.F."/>
            <person name="Lindquist E."/>
            <person name="Ling A."/>
            <person name="Lombard V."/>
            <person name="Lucas S."/>
            <person name="Lundell T."/>
            <person name="Martin R."/>
            <person name="McLaughlin D.J."/>
            <person name="Morgenstern I."/>
            <person name="Morin E."/>
            <person name="Murat C."/>
            <person name="Nagy L.G."/>
            <person name="Nolan M."/>
            <person name="Ohm R.A."/>
            <person name="Patyshakuliyeva A."/>
            <person name="Rokas A."/>
            <person name="Ruiz-Duenas F.J."/>
            <person name="Sabat G."/>
            <person name="Salamov A."/>
            <person name="Samejima M."/>
            <person name="Schmutz J."/>
            <person name="Slot J.C."/>
            <person name="St John F."/>
            <person name="Stenlid J."/>
            <person name="Sun H."/>
            <person name="Sun S."/>
            <person name="Syed K."/>
            <person name="Tsang A."/>
            <person name="Wiebenga A."/>
            <person name="Young D."/>
            <person name="Pisabarro A."/>
            <person name="Eastwood D.C."/>
            <person name="Martin F."/>
            <person name="Cullen D."/>
            <person name="Grigoriev I.V."/>
            <person name="Hibbett D.S."/>
        </authorList>
    </citation>
    <scope>NUCLEOTIDE SEQUENCE [LARGE SCALE GENOMIC DNA]</scope>
    <source>
        <strain evidence="2">RWD-64-598 SS2</strain>
    </source>
</reference>
<keyword evidence="2" id="KW-1185">Reference proteome</keyword>
<evidence type="ECO:0000313" key="1">
    <source>
        <dbReference type="EMBL" id="EIW76678.1"/>
    </source>
</evidence>
<dbReference type="GeneID" id="19208293"/>
<comment type="caution">
    <text evidence="1">The sequence shown here is derived from an EMBL/GenBank/DDBJ whole genome shotgun (WGS) entry which is preliminary data.</text>
</comment>
<accession>A0A5M3MBR8</accession>
<dbReference type="RefSeq" id="XP_007772875.1">
    <property type="nucleotide sequence ID" value="XM_007774685.1"/>
</dbReference>
<sequence>MASSKAAQKLFAIAKTWPVDPFRPNIQLKNFLQSLSTHPRLTEQIVIPVQALRDNTIQTKYPLSKKTLEPASMPKHYTRVVQGYENSAKGTGRSWWQIFFGVWR</sequence>
<dbReference type="OMA" id="RPWWKIF"/>
<evidence type="ECO:0000313" key="2">
    <source>
        <dbReference type="Proteomes" id="UP000053558"/>
    </source>
</evidence>
<dbReference type="AlphaFoldDB" id="A0A5M3MBR8"/>
<protein>
    <submittedName>
        <fullName evidence="1">Uncharacterized protein</fullName>
    </submittedName>
</protein>
<gene>
    <name evidence="1" type="ORF">CONPUDRAFT_63320</name>
</gene>
<proteinExistence type="predicted"/>
<dbReference type="KEGG" id="cput:CONPUDRAFT_63320"/>